<organism evidence="14 15">
    <name type="scientific">Naganishia liquefaciens</name>
    <dbReference type="NCBI Taxonomy" id="104408"/>
    <lineage>
        <taxon>Eukaryota</taxon>
        <taxon>Fungi</taxon>
        <taxon>Dikarya</taxon>
        <taxon>Basidiomycota</taxon>
        <taxon>Agaricomycotina</taxon>
        <taxon>Tremellomycetes</taxon>
        <taxon>Filobasidiales</taxon>
        <taxon>Filobasidiaceae</taxon>
        <taxon>Naganishia</taxon>
    </lineage>
</organism>
<evidence type="ECO:0000256" key="4">
    <source>
        <dbReference type="ARBA" id="ARBA00012791"/>
    </source>
</evidence>
<dbReference type="SUPFAM" id="SSF51395">
    <property type="entry name" value="FMN-linked oxidoreductases"/>
    <property type="match status" value="1"/>
</dbReference>
<dbReference type="InterPro" id="IPR001295">
    <property type="entry name" value="Dihydroorotate_DH_CS"/>
</dbReference>
<sequence length="577" mass="62366">MLHLARPLRTLPRGIATRAYITSRPSPTPRPRLPSALRTTLYAATTLALIAYYYDSRSALHEHVLMPAIRACTDAETSHKLAVELLSLGAWARPKDRGVDAESVRAEMWGKPVKNPVGVAAGFDKDARAIDGLFDLGFAYVEVGSITPEAQPGNPQPRFFRLEEDQACINRYGFNSLGHRHALHQLQARIRDFAHTHPSLFPSPLPLNPLPPAALPRSLRPGCLLAVNLGKNKTSPADSNADYLAGVRLLGPYADVLVINVSSPNTPGLRGLQGKDFLARLLSEVVAERDNLGVEEALKPKVMVKIAPDLDEQEIEDIAAAIRTSRVDGAIVSNTTVKRAGLDLQSSYASETGGLSGRPVKPLSLLALTTLRALLPTSTPLIGCGGISNAADALDFLDAGATLVQAYTAFGYTGVGFARQVKDGIAERLEDRGTTWREQVKLNQAKWVERGVGQVEAELKQEAERLRETLDSLSLIPLEDLAAQEGVDLAALSATRPDSEQVFGSMKAAARQQLQEAQDVPDAEATSVQRVLKPFMAAVQETVDRAPEPAPAHPALETPLPEPSWRDTVLQGDRRLV</sequence>
<comment type="caution">
    <text evidence="14">The sequence shown here is derived from an EMBL/GenBank/DDBJ whole genome shotgun (WGS) entry which is preliminary data.</text>
</comment>
<dbReference type="InterPro" id="IPR013785">
    <property type="entry name" value="Aldolase_TIM"/>
</dbReference>
<gene>
    <name evidence="14" type="ORF">NliqN6_0989</name>
</gene>
<comment type="catalytic activity">
    <reaction evidence="10 11">
        <text>(S)-dihydroorotate + a quinone = orotate + a quinol</text>
        <dbReference type="Rhea" id="RHEA:30187"/>
        <dbReference type="ChEBI" id="CHEBI:24646"/>
        <dbReference type="ChEBI" id="CHEBI:30839"/>
        <dbReference type="ChEBI" id="CHEBI:30864"/>
        <dbReference type="ChEBI" id="CHEBI:132124"/>
        <dbReference type="EC" id="1.3.5.2"/>
    </reaction>
</comment>
<dbReference type="InterPro" id="IPR050074">
    <property type="entry name" value="DHO_dehydrogenase"/>
</dbReference>
<accession>A0A8H3TNZ4</accession>
<evidence type="ECO:0000256" key="5">
    <source>
        <dbReference type="ARBA" id="ARBA00017599"/>
    </source>
</evidence>
<dbReference type="InterPro" id="IPR005719">
    <property type="entry name" value="Dihydroorotate_DH_2"/>
</dbReference>
<reference evidence="14" key="1">
    <citation type="submission" date="2020-07" db="EMBL/GenBank/DDBJ databases">
        <title>Draft Genome Sequence of a Deep-Sea Yeast, Naganishia (Cryptococcus) liquefaciens strain N6.</title>
        <authorList>
            <person name="Han Y.W."/>
            <person name="Kajitani R."/>
            <person name="Morimoto H."/>
            <person name="Parhat M."/>
            <person name="Tsubouchi H."/>
            <person name="Bakenova O."/>
            <person name="Ogata M."/>
            <person name="Argunhan B."/>
            <person name="Aoki R."/>
            <person name="Kajiwara S."/>
            <person name="Itoh T."/>
            <person name="Iwasaki H."/>
        </authorList>
    </citation>
    <scope>NUCLEOTIDE SEQUENCE</scope>
    <source>
        <strain evidence="14">N6</strain>
    </source>
</reference>
<dbReference type="PROSITE" id="PS00912">
    <property type="entry name" value="DHODEHASE_2"/>
    <property type="match status" value="1"/>
</dbReference>
<evidence type="ECO:0000259" key="13">
    <source>
        <dbReference type="Pfam" id="PF01180"/>
    </source>
</evidence>
<comment type="cofactor">
    <cofactor evidence="11">
        <name>FMN</name>
        <dbReference type="ChEBI" id="CHEBI:58210"/>
    </cofactor>
    <text evidence="11">Binds 1 FMN per subunit.</text>
</comment>
<keyword evidence="8 11" id="KW-0560">Oxidoreductase</keyword>
<keyword evidence="6 11" id="KW-0285">Flavoprotein</keyword>
<feature type="region of interest" description="Disordered" evidence="12">
    <location>
        <begin position="544"/>
        <end position="566"/>
    </location>
</feature>
<comment type="pathway">
    <text evidence="2 11">Pyrimidine metabolism; UMP biosynthesis via de novo pathway; orotate from (S)-dihydroorotate (quinone route): step 1/1.</text>
</comment>
<dbReference type="CDD" id="cd04738">
    <property type="entry name" value="DHOD_2_like"/>
    <property type="match status" value="1"/>
</dbReference>
<proteinExistence type="inferred from homology"/>
<evidence type="ECO:0000256" key="12">
    <source>
        <dbReference type="SAM" id="MobiDB-lite"/>
    </source>
</evidence>
<evidence type="ECO:0000256" key="2">
    <source>
        <dbReference type="ARBA" id="ARBA00005161"/>
    </source>
</evidence>
<evidence type="ECO:0000313" key="15">
    <source>
        <dbReference type="Proteomes" id="UP000620104"/>
    </source>
</evidence>
<evidence type="ECO:0000256" key="8">
    <source>
        <dbReference type="ARBA" id="ARBA00023002"/>
    </source>
</evidence>
<evidence type="ECO:0000256" key="1">
    <source>
        <dbReference type="ARBA" id="ARBA00004370"/>
    </source>
</evidence>
<dbReference type="GO" id="GO:0106430">
    <property type="term" value="F:dihydroorotate dehydrogenase (quinone) activity"/>
    <property type="evidence" value="ECO:0007669"/>
    <property type="project" value="UniProtKB-EC"/>
</dbReference>
<dbReference type="AlphaFoldDB" id="A0A8H3TNZ4"/>
<dbReference type="GO" id="GO:0005743">
    <property type="term" value="C:mitochondrial inner membrane"/>
    <property type="evidence" value="ECO:0007669"/>
    <property type="project" value="UniProtKB-SubCell"/>
</dbReference>
<dbReference type="OrthoDB" id="14784at2759"/>
<keyword evidence="7 11" id="KW-0288">FMN</keyword>
<feature type="domain" description="Dihydroorotate dehydrogenase catalytic" evidence="13">
    <location>
        <begin position="106"/>
        <end position="429"/>
    </location>
</feature>
<protein>
    <recommendedName>
        <fullName evidence="5 11">Dihydroorotate dehydrogenase (quinone), mitochondrial</fullName>
        <shortName evidence="11">DHOdehase</shortName>
        <ecNumber evidence="4 11">1.3.5.2</ecNumber>
    </recommendedName>
</protein>
<evidence type="ECO:0000256" key="11">
    <source>
        <dbReference type="RuleBase" id="RU361255"/>
    </source>
</evidence>
<dbReference type="Proteomes" id="UP000620104">
    <property type="component" value="Unassembled WGS sequence"/>
</dbReference>
<dbReference type="PANTHER" id="PTHR48109">
    <property type="entry name" value="DIHYDROOROTATE DEHYDROGENASE (QUINONE), MITOCHONDRIAL-RELATED"/>
    <property type="match status" value="1"/>
</dbReference>
<keyword evidence="11" id="KW-0999">Mitochondrion inner membrane</keyword>
<dbReference type="InterPro" id="IPR005720">
    <property type="entry name" value="Dihydroorotate_DH_cat"/>
</dbReference>
<evidence type="ECO:0000313" key="14">
    <source>
        <dbReference type="EMBL" id="GHJ84587.1"/>
    </source>
</evidence>
<dbReference type="Pfam" id="PF01180">
    <property type="entry name" value="DHO_dh"/>
    <property type="match status" value="1"/>
</dbReference>
<dbReference type="PANTHER" id="PTHR48109:SF4">
    <property type="entry name" value="DIHYDROOROTATE DEHYDROGENASE (QUINONE), MITOCHONDRIAL"/>
    <property type="match status" value="1"/>
</dbReference>
<dbReference type="NCBIfam" id="TIGR01036">
    <property type="entry name" value="pyrD_sub2"/>
    <property type="match status" value="1"/>
</dbReference>
<comment type="similarity">
    <text evidence="3 11">Belongs to the dihydroorotate dehydrogenase family. Type 2 subfamily.</text>
</comment>
<dbReference type="UniPathway" id="UPA00070">
    <property type="reaction ID" value="UER00946"/>
</dbReference>
<evidence type="ECO:0000256" key="6">
    <source>
        <dbReference type="ARBA" id="ARBA00022630"/>
    </source>
</evidence>
<keyword evidence="9" id="KW-0472">Membrane</keyword>
<dbReference type="PROSITE" id="PS00911">
    <property type="entry name" value="DHODEHASE_1"/>
    <property type="match status" value="1"/>
</dbReference>
<evidence type="ECO:0000256" key="10">
    <source>
        <dbReference type="ARBA" id="ARBA00048639"/>
    </source>
</evidence>
<dbReference type="EMBL" id="BLZA01000009">
    <property type="protein sequence ID" value="GHJ84587.1"/>
    <property type="molecule type" value="Genomic_DNA"/>
</dbReference>
<keyword evidence="15" id="KW-1185">Reference proteome</keyword>
<name>A0A8H3TNZ4_9TREE</name>
<evidence type="ECO:0000256" key="3">
    <source>
        <dbReference type="ARBA" id="ARBA00005359"/>
    </source>
</evidence>
<evidence type="ECO:0000256" key="7">
    <source>
        <dbReference type="ARBA" id="ARBA00022643"/>
    </source>
</evidence>
<keyword evidence="11" id="KW-0496">Mitochondrion</keyword>
<dbReference type="GO" id="GO:0006207">
    <property type="term" value="P:'de novo' pyrimidine nucleobase biosynthetic process"/>
    <property type="evidence" value="ECO:0007669"/>
    <property type="project" value="InterPro"/>
</dbReference>
<evidence type="ECO:0000256" key="9">
    <source>
        <dbReference type="ARBA" id="ARBA00023136"/>
    </source>
</evidence>
<dbReference type="Gene3D" id="3.20.20.70">
    <property type="entry name" value="Aldolase class I"/>
    <property type="match status" value="1"/>
</dbReference>
<dbReference type="EC" id="1.3.5.2" evidence="4 11"/>
<comment type="subcellular location">
    <subcellularLocation>
        <location evidence="1">Membrane</location>
    </subcellularLocation>
    <subcellularLocation>
        <location evidence="11">Mitochondrion inner membrane</location>
        <topology evidence="11">Single-pass membrane protein</topology>
    </subcellularLocation>
</comment>
<dbReference type="GO" id="GO:0044205">
    <property type="term" value="P:'de novo' UMP biosynthetic process"/>
    <property type="evidence" value="ECO:0007669"/>
    <property type="project" value="UniProtKB-UniPathway"/>
</dbReference>